<gene>
    <name evidence="2" type="ORF">AAFF_G00130110</name>
</gene>
<evidence type="ECO:0000256" key="1">
    <source>
        <dbReference type="SAM" id="MobiDB-lite"/>
    </source>
</evidence>
<organism evidence="2 3">
    <name type="scientific">Aldrovandia affinis</name>
    <dbReference type="NCBI Taxonomy" id="143900"/>
    <lineage>
        <taxon>Eukaryota</taxon>
        <taxon>Metazoa</taxon>
        <taxon>Chordata</taxon>
        <taxon>Craniata</taxon>
        <taxon>Vertebrata</taxon>
        <taxon>Euteleostomi</taxon>
        <taxon>Actinopterygii</taxon>
        <taxon>Neopterygii</taxon>
        <taxon>Teleostei</taxon>
        <taxon>Notacanthiformes</taxon>
        <taxon>Halosauridae</taxon>
        <taxon>Aldrovandia</taxon>
    </lineage>
</organism>
<evidence type="ECO:0000313" key="3">
    <source>
        <dbReference type="Proteomes" id="UP001221898"/>
    </source>
</evidence>
<dbReference type="EMBL" id="JAINUG010000190">
    <property type="protein sequence ID" value="KAJ8388778.1"/>
    <property type="molecule type" value="Genomic_DNA"/>
</dbReference>
<protein>
    <submittedName>
        <fullName evidence="2">Uncharacterized protein</fullName>
    </submittedName>
</protein>
<accession>A0AAD7RQZ1</accession>
<sequence length="129" mass="14111">MREPIGQHGGSGRNSGGMRGNKVTSIWKPVSWRRWLGVDGATGWGGEIYQASGALVSGPRGMKHVRSCGEKPSPTVGVGAGPHLWKTRSRNVAERTYSEGREISQSGQRYAFSHQGYKQPYRLLIANPF</sequence>
<comment type="caution">
    <text evidence="2">The sequence shown here is derived from an EMBL/GenBank/DDBJ whole genome shotgun (WGS) entry which is preliminary data.</text>
</comment>
<dbReference type="AlphaFoldDB" id="A0AAD7RQZ1"/>
<feature type="compositionally biased region" description="Gly residues" evidence="1">
    <location>
        <begin position="7"/>
        <end position="19"/>
    </location>
</feature>
<dbReference type="Proteomes" id="UP001221898">
    <property type="component" value="Unassembled WGS sequence"/>
</dbReference>
<feature type="region of interest" description="Disordered" evidence="1">
    <location>
        <begin position="1"/>
        <end position="22"/>
    </location>
</feature>
<keyword evidence="3" id="KW-1185">Reference proteome</keyword>
<name>A0AAD7RQZ1_9TELE</name>
<evidence type="ECO:0000313" key="2">
    <source>
        <dbReference type="EMBL" id="KAJ8388778.1"/>
    </source>
</evidence>
<proteinExistence type="predicted"/>
<reference evidence="2" key="1">
    <citation type="journal article" date="2023" name="Science">
        <title>Genome structures resolve the early diversification of teleost fishes.</title>
        <authorList>
            <person name="Parey E."/>
            <person name="Louis A."/>
            <person name="Montfort J."/>
            <person name="Bouchez O."/>
            <person name="Roques C."/>
            <person name="Iampietro C."/>
            <person name="Lluch J."/>
            <person name="Castinel A."/>
            <person name="Donnadieu C."/>
            <person name="Desvignes T."/>
            <person name="Floi Bucao C."/>
            <person name="Jouanno E."/>
            <person name="Wen M."/>
            <person name="Mejri S."/>
            <person name="Dirks R."/>
            <person name="Jansen H."/>
            <person name="Henkel C."/>
            <person name="Chen W.J."/>
            <person name="Zahm M."/>
            <person name="Cabau C."/>
            <person name="Klopp C."/>
            <person name="Thompson A.W."/>
            <person name="Robinson-Rechavi M."/>
            <person name="Braasch I."/>
            <person name="Lecointre G."/>
            <person name="Bobe J."/>
            <person name="Postlethwait J.H."/>
            <person name="Berthelot C."/>
            <person name="Roest Crollius H."/>
            <person name="Guiguen Y."/>
        </authorList>
    </citation>
    <scope>NUCLEOTIDE SEQUENCE</scope>
    <source>
        <strain evidence="2">NC1722</strain>
    </source>
</reference>